<dbReference type="GO" id="GO:0030145">
    <property type="term" value="F:manganese ion binding"/>
    <property type="evidence" value="ECO:0007669"/>
    <property type="project" value="UniProtKB-UniRule"/>
</dbReference>
<dbReference type="GO" id="GO:0009117">
    <property type="term" value="P:nucleotide metabolic process"/>
    <property type="evidence" value="ECO:0007669"/>
    <property type="project" value="UniProtKB-UniRule"/>
</dbReference>
<dbReference type="GO" id="GO:0043094">
    <property type="term" value="P:metabolic compound salvage"/>
    <property type="evidence" value="ECO:0007669"/>
    <property type="project" value="UniProtKB-UniRule"/>
</dbReference>
<evidence type="ECO:0000256" key="5">
    <source>
        <dbReference type="ARBA" id="ARBA00023235"/>
    </source>
</evidence>
<protein>
    <recommendedName>
        <fullName evidence="6 7">Phosphopentomutase</fullName>
        <ecNumber evidence="6 7">5.4.2.7</ecNumber>
    </recommendedName>
    <alternativeName>
        <fullName evidence="6">Phosphodeoxyribomutase</fullName>
    </alternativeName>
</protein>
<dbReference type="GO" id="GO:0005829">
    <property type="term" value="C:cytosol"/>
    <property type="evidence" value="ECO:0007669"/>
    <property type="project" value="TreeGrafter"/>
</dbReference>
<comment type="function">
    <text evidence="6">Isomerase that catalyzes the conversion of deoxy-ribose 1-phosphate (dRib-1-P) and ribose 1-phosphate (Rib-1-P) to deoxy-ribose 5-phosphate (dRib-5-P) and ribose 5-phosphate (Rib-5-P), respectively.</text>
</comment>
<dbReference type="GO" id="GO:0006018">
    <property type="term" value="P:2-deoxyribose 1-phosphate catabolic process"/>
    <property type="evidence" value="ECO:0007669"/>
    <property type="project" value="UniProtKB-UniRule"/>
</dbReference>
<dbReference type="NCBIfam" id="NF003766">
    <property type="entry name" value="PRK05362.1"/>
    <property type="match status" value="1"/>
</dbReference>
<proteinExistence type="inferred from homology"/>
<evidence type="ECO:0000256" key="3">
    <source>
        <dbReference type="ARBA" id="ARBA00022723"/>
    </source>
</evidence>
<dbReference type="KEGG" id="bsed:DN745_10695"/>
<dbReference type="CDD" id="cd16009">
    <property type="entry name" value="PPM"/>
    <property type="match status" value="1"/>
</dbReference>
<feature type="binding site" evidence="6">
    <location>
        <position position="329"/>
    </location>
    <ligand>
        <name>Mn(2+)</name>
        <dbReference type="ChEBI" id="CHEBI:29035"/>
        <label>1</label>
    </ligand>
</feature>
<feature type="binding site" evidence="6">
    <location>
        <position position="17"/>
    </location>
    <ligand>
        <name>Mn(2+)</name>
        <dbReference type="ChEBI" id="CHEBI:29035"/>
        <label>1</label>
    </ligand>
</feature>
<dbReference type="SUPFAM" id="SSF143856">
    <property type="entry name" value="DeoB insert domain-like"/>
    <property type="match status" value="1"/>
</dbReference>
<dbReference type="InterPro" id="IPR024052">
    <property type="entry name" value="Phosphopentomutase_DeoB_cap_sf"/>
</dbReference>
<dbReference type="UniPathway" id="UPA00087">
    <property type="reaction ID" value="UER00173"/>
</dbReference>
<dbReference type="InterPro" id="IPR017850">
    <property type="entry name" value="Alkaline_phosphatase_core_sf"/>
</dbReference>
<dbReference type="EC" id="5.4.2.7" evidence="6 7"/>
<evidence type="ECO:0000256" key="1">
    <source>
        <dbReference type="ARBA" id="ARBA00010373"/>
    </source>
</evidence>
<dbReference type="GO" id="GO:0000287">
    <property type="term" value="F:magnesium ion binding"/>
    <property type="evidence" value="ECO:0007669"/>
    <property type="project" value="UniProtKB-UniRule"/>
</dbReference>
<evidence type="ECO:0000256" key="4">
    <source>
        <dbReference type="ARBA" id="ARBA00023211"/>
    </source>
</evidence>
<comment type="similarity">
    <text evidence="1 6">Belongs to the phosphopentomutase family.</text>
</comment>
<feature type="binding site" evidence="6">
    <location>
        <position position="293"/>
    </location>
    <ligand>
        <name>Mn(2+)</name>
        <dbReference type="ChEBI" id="CHEBI:29035"/>
        <label>2</label>
    </ligand>
</feature>
<dbReference type="Gene3D" id="3.30.70.1250">
    <property type="entry name" value="Phosphopentomutase"/>
    <property type="match status" value="1"/>
</dbReference>
<feature type="binding site" evidence="6">
    <location>
        <position position="341"/>
    </location>
    <ligand>
        <name>Mn(2+)</name>
        <dbReference type="ChEBI" id="CHEBI:29035"/>
        <label>2</label>
    </ligand>
</feature>
<keyword evidence="10" id="KW-1185">Reference proteome</keyword>
<dbReference type="Proteomes" id="UP000249799">
    <property type="component" value="Chromosome"/>
</dbReference>
<comment type="cofactor">
    <cofactor evidence="6">
        <name>Mn(2+)</name>
        <dbReference type="ChEBI" id="CHEBI:29035"/>
    </cofactor>
    <text evidence="6">Binds 2 manganese ions.</text>
</comment>
<dbReference type="GO" id="GO:0006015">
    <property type="term" value="P:5-phosphoribose 1-diphosphate biosynthetic process"/>
    <property type="evidence" value="ECO:0007669"/>
    <property type="project" value="UniProtKB-UniPathway"/>
</dbReference>
<dbReference type="Gene3D" id="3.40.720.10">
    <property type="entry name" value="Alkaline Phosphatase, subunit A"/>
    <property type="match status" value="1"/>
</dbReference>
<feature type="binding site" evidence="6">
    <location>
        <position position="288"/>
    </location>
    <ligand>
        <name>Mn(2+)</name>
        <dbReference type="ChEBI" id="CHEBI:29035"/>
        <label>2</label>
    </ligand>
</feature>
<evidence type="ECO:0000259" key="8">
    <source>
        <dbReference type="Pfam" id="PF01676"/>
    </source>
</evidence>
<dbReference type="AlphaFoldDB" id="A0A2Z4FRV7"/>
<evidence type="ECO:0000256" key="7">
    <source>
        <dbReference type="NCBIfam" id="TIGR01696"/>
    </source>
</evidence>
<comment type="catalytic activity">
    <reaction evidence="6">
        <text>2-deoxy-alpha-D-ribose 1-phosphate = 2-deoxy-D-ribose 5-phosphate</text>
        <dbReference type="Rhea" id="RHEA:27658"/>
        <dbReference type="ChEBI" id="CHEBI:57259"/>
        <dbReference type="ChEBI" id="CHEBI:62877"/>
        <dbReference type="EC" id="5.4.2.7"/>
    </reaction>
</comment>
<reference evidence="9 10" key="1">
    <citation type="submission" date="2018-06" db="EMBL/GenBank/DDBJ databases">
        <title>Lujinxingia sediminis gen. nov. sp. nov., a new facultative anaerobic member of the class Deltaproteobacteria, and proposal of Lujinxingaceae fam. nov.</title>
        <authorList>
            <person name="Guo L.-Y."/>
            <person name="Li C.-M."/>
            <person name="Wang S."/>
            <person name="Du Z.-J."/>
        </authorList>
    </citation>
    <scope>NUCLEOTIDE SEQUENCE [LARGE SCALE GENOMIC DNA]</scope>
    <source>
        <strain evidence="9 10">FA350</strain>
    </source>
</reference>
<dbReference type="OrthoDB" id="9769930at2"/>
<comment type="pathway">
    <text evidence="6">Carbohydrate degradation; 2-deoxy-D-ribose 1-phosphate degradation; D-glyceraldehyde 3-phosphate and acetaldehyde from 2-deoxy-alpha-D-ribose 1-phosphate: step 1/2.</text>
</comment>
<sequence>MSNSANPKKRAVLIVLDSVGIGEAPDAADFNDVGANTLGHIAESNAGFSMPNMRSLGLGNIEGVCAIEAVDEPCANFGRMQEIAPGKDTTSGHWEFAGVLMDKPFLTFPDGFPDDILTEFCEKIGVDGVLGNVPESGTVIIERLGREHIETGKPIVYTSADPVFQIAAHEDHVSVEQLYEWCEAAYEIVTPRGVSRVIARPFVGEWPNYKRTANRHDFAVPPPSATMMEALEDAGVHVTGVGKISDIYAGHGITSSLKTKSNDHGVETTLQCIRERDGFIFTNLVDFDSKYGHRRDPKGYAEALERFDSQLPEIIDALEDGDLLMITADHGNDPTYRGTDHTREYVPIIAFIKGATYGNDLGTRPCFSDVGATVADYFGVEWKVGESFLDRLI</sequence>
<organism evidence="9 10">
    <name type="scientific">Bradymonas sediminis</name>
    <dbReference type="NCBI Taxonomy" id="1548548"/>
    <lineage>
        <taxon>Bacteria</taxon>
        <taxon>Deltaproteobacteria</taxon>
        <taxon>Bradymonadales</taxon>
        <taxon>Bradymonadaceae</taxon>
        <taxon>Bradymonas</taxon>
    </lineage>
</organism>
<accession>A0A2Z4FRV7</accession>
<evidence type="ECO:0000256" key="2">
    <source>
        <dbReference type="ARBA" id="ARBA00022490"/>
    </source>
</evidence>
<feature type="binding site" evidence="6">
    <location>
        <position position="330"/>
    </location>
    <ligand>
        <name>Mn(2+)</name>
        <dbReference type="ChEBI" id="CHEBI:29035"/>
        <label>1</label>
    </ligand>
</feature>
<dbReference type="SUPFAM" id="SSF53649">
    <property type="entry name" value="Alkaline phosphatase-like"/>
    <property type="match status" value="1"/>
</dbReference>
<dbReference type="HAMAP" id="MF_00740">
    <property type="entry name" value="Phosphopentomut"/>
    <property type="match status" value="1"/>
</dbReference>
<name>A0A2Z4FRV7_9DELT</name>
<keyword evidence="3 6" id="KW-0479">Metal-binding</keyword>
<dbReference type="PANTHER" id="PTHR21110:SF0">
    <property type="entry name" value="PHOSPHOPENTOMUTASE"/>
    <property type="match status" value="1"/>
</dbReference>
<dbReference type="Pfam" id="PF01676">
    <property type="entry name" value="Metalloenzyme"/>
    <property type="match status" value="1"/>
</dbReference>
<dbReference type="GO" id="GO:0008973">
    <property type="term" value="F:phosphopentomutase activity"/>
    <property type="evidence" value="ECO:0007669"/>
    <property type="project" value="UniProtKB-UniRule"/>
</dbReference>
<evidence type="ECO:0000313" key="10">
    <source>
        <dbReference type="Proteomes" id="UP000249799"/>
    </source>
</evidence>
<dbReference type="InterPro" id="IPR010045">
    <property type="entry name" value="DeoB"/>
</dbReference>
<keyword evidence="5 6" id="KW-0413">Isomerase</keyword>
<dbReference type="InterPro" id="IPR006124">
    <property type="entry name" value="Metalloenzyme"/>
</dbReference>
<gene>
    <name evidence="6" type="primary">deoB</name>
    <name evidence="9" type="ORF">DN745_10695</name>
</gene>
<dbReference type="EMBL" id="CP030032">
    <property type="protein sequence ID" value="AWV91408.1"/>
    <property type="molecule type" value="Genomic_DNA"/>
</dbReference>
<feature type="domain" description="Metalloenzyme" evidence="8">
    <location>
        <begin position="9"/>
        <end position="381"/>
    </location>
</feature>
<keyword evidence="2 6" id="KW-0963">Cytoplasm</keyword>
<dbReference type="PIRSF" id="PIRSF001491">
    <property type="entry name" value="Ppentomutase"/>
    <property type="match status" value="1"/>
</dbReference>
<comment type="subcellular location">
    <subcellularLocation>
        <location evidence="6">Cytoplasm</location>
    </subcellularLocation>
</comment>
<dbReference type="FunFam" id="3.30.70.1250:FF:000001">
    <property type="entry name" value="Phosphopentomutase"/>
    <property type="match status" value="1"/>
</dbReference>
<dbReference type="PANTHER" id="PTHR21110">
    <property type="entry name" value="PHOSPHOPENTOMUTASE"/>
    <property type="match status" value="1"/>
</dbReference>
<comment type="catalytic activity">
    <reaction evidence="6">
        <text>alpha-D-ribose 1-phosphate = D-ribose 5-phosphate</text>
        <dbReference type="Rhea" id="RHEA:18793"/>
        <dbReference type="ChEBI" id="CHEBI:57720"/>
        <dbReference type="ChEBI" id="CHEBI:78346"/>
        <dbReference type="EC" id="5.4.2.7"/>
    </reaction>
</comment>
<keyword evidence="4 6" id="KW-0464">Manganese</keyword>
<evidence type="ECO:0000313" key="9">
    <source>
        <dbReference type="EMBL" id="AWV91408.1"/>
    </source>
</evidence>
<evidence type="ECO:0000256" key="6">
    <source>
        <dbReference type="HAMAP-Rule" id="MF_00740"/>
    </source>
</evidence>
<dbReference type="NCBIfam" id="TIGR01696">
    <property type="entry name" value="deoB"/>
    <property type="match status" value="1"/>
</dbReference>